<evidence type="ECO:0000256" key="4">
    <source>
        <dbReference type="ARBA" id="ARBA00022729"/>
    </source>
</evidence>
<comment type="similarity">
    <text evidence="2">Belongs to the VPS10-related sortilin family.</text>
</comment>
<dbReference type="eggNOG" id="KOG3511">
    <property type="taxonomic scope" value="Eukaryota"/>
</dbReference>
<evidence type="ECO:0000256" key="7">
    <source>
        <dbReference type="ARBA" id="ARBA00023136"/>
    </source>
</evidence>
<dbReference type="CDD" id="cd15482">
    <property type="entry name" value="Sialidase_non-viral"/>
    <property type="match status" value="1"/>
</dbReference>
<dbReference type="InterPro" id="IPR015943">
    <property type="entry name" value="WD40/YVTN_repeat-like_dom_sf"/>
</dbReference>
<comment type="subcellular location">
    <subcellularLocation>
        <location evidence="1">Golgi apparatus</location>
        <location evidence="1">trans-Golgi network membrane</location>
        <topology evidence="1">Single-pass type I membrane protein</topology>
    </subcellularLocation>
</comment>
<dbReference type="InterPro" id="IPR050310">
    <property type="entry name" value="VPS10-sortilin"/>
</dbReference>
<feature type="chain" id="PRO_5003510992" description="VPS10 domain-containing protein" evidence="10">
    <location>
        <begin position="19"/>
        <end position="1504"/>
    </location>
</feature>
<keyword evidence="6 9" id="KW-1133">Transmembrane helix</keyword>
<dbReference type="OrthoDB" id="443634at2759"/>
<evidence type="ECO:0000256" key="10">
    <source>
        <dbReference type="SAM" id="SignalP"/>
    </source>
</evidence>
<evidence type="ECO:0000256" key="5">
    <source>
        <dbReference type="ARBA" id="ARBA00022737"/>
    </source>
</evidence>
<dbReference type="GeneID" id="11472236"/>
<dbReference type="FunCoup" id="G8JV99">
    <property type="interactions" value="216"/>
</dbReference>
<dbReference type="PANTHER" id="PTHR12106:SF27">
    <property type="entry name" value="SORTILIN-RELATED RECEPTOR"/>
    <property type="match status" value="1"/>
</dbReference>
<dbReference type="PANTHER" id="PTHR12106">
    <property type="entry name" value="SORTILIN RELATED"/>
    <property type="match status" value="1"/>
</dbReference>
<dbReference type="Pfam" id="PF15902">
    <property type="entry name" value="Sortilin-Vps10"/>
    <property type="match status" value="2"/>
</dbReference>
<keyword evidence="3 9" id="KW-0812">Transmembrane</keyword>
<keyword evidence="5" id="KW-0677">Repeat</keyword>
<dbReference type="SUPFAM" id="SSF110296">
    <property type="entry name" value="Oligoxyloglucan reducing end-specific cellobiohydrolase"/>
    <property type="match status" value="2"/>
</dbReference>
<gene>
    <name evidence="12" type="ordered locus">Ecym_6195</name>
</gene>
<dbReference type="GO" id="GO:0006895">
    <property type="term" value="P:Golgi to endosome transport"/>
    <property type="evidence" value="ECO:0007669"/>
    <property type="project" value="TreeGrafter"/>
</dbReference>
<keyword evidence="4 10" id="KW-0732">Signal</keyword>
<dbReference type="HOGENOM" id="CLU_000700_0_1_1"/>
<dbReference type="SUPFAM" id="SSF50939">
    <property type="entry name" value="Sialidases"/>
    <property type="match status" value="1"/>
</dbReference>
<dbReference type="GO" id="GO:0006896">
    <property type="term" value="P:Golgi to vacuole transport"/>
    <property type="evidence" value="ECO:0007669"/>
    <property type="project" value="TreeGrafter"/>
</dbReference>
<dbReference type="KEGG" id="erc:Ecym_6195"/>
<evidence type="ECO:0000256" key="1">
    <source>
        <dbReference type="ARBA" id="ARBA00004393"/>
    </source>
</evidence>
<dbReference type="Pfam" id="PF15901">
    <property type="entry name" value="Sortilin_C"/>
    <property type="match status" value="2"/>
</dbReference>
<dbReference type="GO" id="GO:0006623">
    <property type="term" value="P:protein targeting to vacuole"/>
    <property type="evidence" value="ECO:0007669"/>
    <property type="project" value="TreeGrafter"/>
</dbReference>
<dbReference type="Gene3D" id="3.30.60.270">
    <property type="match status" value="1"/>
</dbReference>
<name>G8JV99_ERECY</name>
<dbReference type="Gene3D" id="2.130.10.10">
    <property type="entry name" value="YVTN repeat-like/Quinoprotein amine dehydrogenase"/>
    <property type="match status" value="1"/>
</dbReference>
<evidence type="ECO:0000313" key="13">
    <source>
        <dbReference type="Proteomes" id="UP000006790"/>
    </source>
</evidence>
<feature type="signal peptide" evidence="10">
    <location>
        <begin position="1"/>
        <end position="18"/>
    </location>
</feature>
<feature type="domain" description="VPS10" evidence="11">
    <location>
        <begin position="704"/>
        <end position="1337"/>
    </location>
</feature>
<evidence type="ECO:0000256" key="9">
    <source>
        <dbReference type="SAM" id="Phobius"/>
    </source>
</evidence>
<keyword evidence="7 9" id="KW-0472">Membrane</keyword>
<dbReference type="RefSeq" id="XP_003647395.1">
    <property type="nucleotide sequence ID" value="XM_003647347.1"/>
</dbReference>
<feature type="domain" description="VPS10" evidence="11">
    <location>
        <begin position="84"/>
        <end position="676"/>
    </location>
</feature>
<dbReference type="SMART" id="SM00602">
    <property type="entry name" value="VPS10"/>
    <property type="match status" value="2"/>
</dbReference>
<evidence type="ECO:0000259" key="11">
    <source>
        <dbReference type="SMART" id="SM00602"/>
    </source>
</evidence>
<protein>
    <recommendedName>
        <fullName evidence="11">VPS10 domain-containing protein</fullName>
    </recommendedName>
</protein>
<reference evidence="13" key="1">
    <citation type="journal article" date="2012" name="G3 (Bethesda)">
        <title>Pichia sorbitophila, an interspecies yeast hybrid reveals early steps of genome resolution following polyploidization.</title>
        <authorList>
            <person name="Leh Louis V."/>
            <person name="Despons L."/>
            <person name="Friedrich A."/>
            <person name="Martin T."/>
            <person name="Durrens P."/>
            <person name="Casaregola S."/>
            <person name="Neuveglise C."/>
            <person name="Fairhead C."/>
            <person name="Marck C."/>
            <person name="Cruz J.A."/>
            <person name="Straub M.L."/>
            <person name="Kugler V."/>
            <person name="Sacerdot C."/>
            <person name="Uzunov Z."/>
            <person name="Thierry A."/>
            <person name="Weiss S."/>
            <person name="Bleykasten C."/>
            <person name="De Montigny J."/>
            <person name="Jacques N."/>
            <person name="Jung P."/>
            <person name="Lemaire M."/>
            <person name="Mallet S."/>
            <person name="Morel G."/>
            <person name="Richard G.F."/>
            <person name="Sarkar A."/>
            <person name="Savel G."/>
            <person name="Schacherer J."/>
            <person name="Seret M.L."/>
            <person name="Talla E."/>
            <person name="Samson G."/>
            <person name="Jubin C."/>
            <person name="Poulain J."/>
            <person name="Vacherie B."/>
            <person name="Barbe V."/>
            <person name="Pelletier E."/>
            <person name="Sherman D.J."/>
            <person name="Westhof E."/>
            <person name="Weissenbach J."/>
            <person name="Baret P.V."/>
            <person name="Wincker P."/>
            <person name="Gaillardin C."/>
            <person name="Dujon B."/>
            <person name="Souciet J.L."/>
        </authorList>
    </citation>
    <scope>NUCLEOTIDE SEQUENCE [LARGE SCALE GENOMIC DNA]</scope>
    <source>
        <strain evidence="13">CBS 270.75 / DBVPG 7215 / KCTC 17166 / NRRL Y-17582</strain>
    </source>
</reference>
<evidence type="ECO:0000256" key="3">
    <source>
        <dbReference type="ARBA" id="ARBA00022692"/>
    </source>
</evidence>
<accession>G8JV99</accession>
<feature type="transmembrane region" description="Helical" evidence="9">
    <location>
        <begin position="1349"/>
        <end position="1369"/>
    </location>
</feature>
<evidence type="ECO:0000256" key="2">
    <source>
        <dbReference type="ARBA" id="ARBA00008251"/>
    </source>
</evidence>
<evidence type="ECO:0000256" key="6">
    <source>
        <dbReference type="ARBA" id="ARBA00022989"/>
    </source>
</evidence>
<organism evidence="12 13">
    <name type="scientific">Eremothecium cymbalariae (strain CBS 270.75 / DBVPG 7215 / KCTC 17166 / NRRL Y-17582)</name>
    <name type="common">Yeast</name>
    <dbReference type="NCBI Taxonomy" id="931890"/>
    <lineage>
        <taxon>Eukaryota</taxon>
        <taxon>Fungi</taxon>
        <taxon>Dikarya</taxon>
        <taxon>Ascomycota</taxon>
        <taxon>Saccharomycotina</taxon>
        <taxon>Saccharomycetes</taxon>
        <taxon>Saccharomycetales</taxon>
        <taxon>Saccharomycetaceae</taxon>
        <taxon>Eremothecium</taxon>
    </lineage>
</organism>
<dbReference type="InterPro" id="IPR031777">
    <property type="entry name" value="Sortilin_C"/>
</dbReference>
<proteinExistence type="inferred from homology"/>
<dbReference type="GO" id="GO:0016020">
    <property type="term" value="C:membrane"/>
    <property type="evidence" value="ECO:0007669"/>
    <property type="project" value="InterPro"/>
</dbReference>
<dbReference type="InterPro" id="IPR036278">
    <property type="entry name" value="Sialidase_sf"/>
</dbReference>
<keyword evidence="13" id="KW-1185">Reference proteome</keyword>
<dbReference type="InterPro" id="IPR006581">
    <property type="entry name" value="VPS10"/>
</dbReference>
<dbReference type="STRING" id="931890.G8JV99"/>
<dbReference type="Proteomes" id="UP000006790">
    <property type="component" value="Chromosome 6"/>
</dbReference>
<keyword evidence="8" id="KW-0325">Glycoprotein</keyword>
<evidence type="ECO:0000313" key="12">
    <source>
        <dbReference type="EMBL" id="AET40578.1"/>
    </source>
</evidence>
<dbReference type="EMBL" id="CP002502">
    <property type="protein sequence ID" value="AET40578.1"/>
    <property type="molecule type" value="Genomic_DNA"/>
</dbReference>
<sequence length="1504" mass="170609">MIVFWVLVLFSWAAVVIGESKKPVVEETGFDGMNIFAFSDSTTMVKGWKREIQLSRNGGVEWEVVQKVNDDFLSVHIDPNYPKYRAVAMLKDGSVYLTEDQGKTWNKIYKFEVIDERLSELLMIDFISHPANENYMILKMAFTLPGLSPIDFNDFRHMLNDVRYSHVVSGDKGKSFKSIYEYSPEVLVQCRFIRETRESQQAKESSIICLNYIVKSHSANVFRTDDWKTKTDVGKFENEHVISVALLDKYIAVITSEDKFNAYSVKNLWICKDGDNFRKAVFPTHIRHEEILKDAMVSGERIILNIPTKKFRHGKYGLTTFISDTSGYKFSMLATHIQNGFDLVDSFQVLDLDGTFSANLHSRDGRSKNILSLDYGKTWEQIKFNENEKRKGYFCDIKDTEHCTLHVTPSTSLYVQRAFHVGGVAGIRMGIGYVHDSVKSKTSKWMTFLSRDYGLTWSKVFDFPVGYVIGDYGNIILALPSDPQDDGDPASEFYYSIDQGYNWNEYEFGETFSISLLSGATLDVSGSYFILNAQSLERGDIKQYAISFSNIFGDAVCSNSDLEDWYMMDGRCVNGAKHKFRRRKHDSMCLLKSFSPEPIYTLEPCECTVDDYECSDHFSLDIHGTCVPDYNLLAYSGLCQGSKEVTLPQLQKQAGNKCKNPLQLKETKVSCMDSMKENADIQVTEFTYNGNFLTYQYFNSLEDDSFLVGTDLHEVLVSNDGGMTINLVDTSGEQIVEIVLNPYSNNDAYLFGKDNSLFITEDRGHGFRTVRLPDSKQLHLPLTFHPHDSKTFIYYGGQNCEVLDNPKCHPVAFLTRDGGDSFSELLSGAINCEFVGALYEYPAHKDMIMCQVRDKDTKQKSLVTSIDYFTDNKDQVFDNILGMFTTGHYTAIAVIHSLDEVRSYITIDGKSFAESKFPADFKMEKQRAYTILGSQMGAIFLHITTFMDQGLQFGTLMKTNSNGTFCVGLEDSVNRNKAGFVDYETVEGLEGILLINVVDNANAILKGKSKEKKLKSKISFNDGSDWSYITPPSKNSDGKRYHCKKKDLKHCSLNIHGYTDRKDIRDTLSSGSALGFMVAVGNVGEHLLPYEECSTFITEDGGITWQEVKKTPHHWEYGDRGSIVVLVPDIQETNTLTYSIDGGKTWDNYQFAEQKVMVKDIVTVPQDSSMRFLLIAKSKSITGEKTKTYAISFAHIFKRACNIDPGNKENTDLEYFPVLHPGSDCLFGHKAEVLKKINHDCYIGSPPLKERYKIVKNCSCTRSDFECDYNFYKASDGTCKLVKGFDPNEPKEVCEKDRSLIEYFEPTGYRKIPFSTCNGGLKLEKLSSALPCPGKEKEFKRKHGLDGGIVFSIWSMYLVFFSITLWYIYHRGIRRNGGFARFSEIRLGDDELIEENSIDKVINNIVRTGVFVFSAILTGTQLFKRELRNTFQRVRERISGRRGPSYTTLIHDQFLDEADDLLSGHDNDASDLATFIDDEGAFEVDDEFLGLPETSPRHSNAVEP</sequence>
<dbReference type="InParanoid" id="G8JV99"/>
<evidence type="ECO:0000256" key="8">
    <source>
        <dbReference type="ARBA" id="ARBA00023180"/>
    </source>
</evidence>
<dbReference type="GO" id="GO:0005829">
    <property type="term" value="C:cytosol"/>
    <property type="evidence" value="ECO:0007669"/>
    <property type="project" value="GOC"/>
</dbReference>
<dbReference type="GO" id="GO:0005794">
    <property type="term" value="C:Golgi apparatus"/>
    <property type="evidence" value="ECO:0007669"/>
    <property type="project" value="UniProtKB-SubCell"/>
</dbReference>
<dbReference type="InterPro" id="IPR031778">
    <property type="entry name" value="Sortilin_N"/>
</dbReference>
<dbReference type="OMA" id="ECDYNYY"/>
<dbReference type="FunFam" id="3.30.60.270:FF:000005">
    <property type="entry name" value="Sortilin"/>
    <property type="match status" value="1"/>
</dbReference>